<evidence type="ECO:0000313" key="4">
    <source>
        <dbReference type="EMBL" id="QEE49252.1"/>
    </source>
</evidence>
<dbReference type="EMBL" id="CP042831">
    <property type="protein sequence ID" value="QEE49252.1"/>
    <property type="molecule type" value="Genomic_DNA"/>
</dbReference>
<gene>
    <name evidence="4" type="ORF">FUA48_06570</name>
</gene>
<dbReference type="AlphaFoldDB" id="A0A5B9FX01"/>
<keyword evidence="3" id="KW-0472">Membrane</keyword>
<reference evidence="4 5" key="1">
    <citation type="submission" date="2019-08" db="EMBL/GenBank/DDBJ databases">
        <title>Flavobacterium alkalisoli sp. nov., isolated from rhizosphere soil of Suaeda salsa.</title>
        <authorList>
            <person name="Sun J.-Q."/>
            <person name="Xu L."/>
        </authorList>
    </citation>
    <scope>NUCLEOTIDE SEQUENCE [LARGE SCALE GENOMIC DNA]</scope>
    <source>
        <strain evidence="4 5">XS-5</strain>
    </source>
</reference>
<evidence type="ECO:0000256" key="2">
    <source>
        <dbReference type="ARBA" id="ARBA00022729"/>
    </source>
</evidence>
<dbReference type="Gene3D" id="2.40.160.50">
    <property type="entry name" value="membrane protein fhac: a member of the omp85/tpsb transporter family"/>
    <property type="match status" value="1"/>
</dbReference>
<evidence type="ECO:0000256" key="1">
    <source>
        <dbReference type="ARBA" id="ARBA00022692"/>
    </source>
</evidence>
<dbReference type="Proteomes" id="UP000321222">
    <property type="component" value="Chromosome"/>
</dbReference>
<proteinExistence type="predicted"/>
<dbReference type="PANTHER" id="PTHR12815:SF47">
    <property type="entry name" value="TRANSLOCATION AND ASSEMBLY MODULE SUBUNIT TAMA"/>
    <property type="match status" value="1"/>
</dbReference>
<keyword evidence="3" id="KW-0998">Cell outer membrane</keyword>
<keyword evidence="5" id="KW-1185">Reference proteome</keyword>
<name>A0A5B9FX01_9FLAO</name>
<dbReference type="PANTHER" id="PTHR12815">
    <property type="entry name" value="SORTING AND ASSEMBLY MACHINERY SAMM50 PROTEIN FAMILY MEMBER"/>
    <property type="match status" value="1"/>
</dbReference>
<evidence type="ECO:0000313" key="5">
    <source>
        <dbReference type="Proteomes" id="UP000321222"/>
    </source>
</evidence>
<dbReference type="OrthoDB" id="9814535at2"/>
<dbReference type="InterPro" id="IPR039910">
    <property type="entry name" value="D15-like"/>
</dbReference>
<dbReference type="RefSeq" id="WP_147582802.1">
    <property type="nucleotide sequence ID" value="NZ_CP042831.1"/>
</dbReference>
<keyword evidence="1" id="KW-0812">Transmembrane</keyword>
<dbReference type="PROSITE" id="PS51257">
    <property type="entry name" value="PROKAR_LIPOPROTEIN"/>
    <property type="match status" value="1"/>
</dbReference>
<accession>A0A5B9FX01</accession>
<dbReference type="KEGG" id="fak:FUA48_06570"/>
<sequence length="856" mass="98385">MRNKITKIALIILSASVLFSCSLTKRVPDSKQLLKEVDINVNDKSESKNEEVTNQLYQIPNSDVLGLNIRLHLYNWANPNPDSSYQAWLERKPNRHKRYAALLSEKQVQRLGKSFIVSGIDNFLKDVGEPPVIVDSLRTQRSARRLNAYYFKRGYFRTKVNYTIDSIGNKRARVTYNVKTGRPYIIDSISTQIQSSVIDSLYNKTKDKSVIKKGKQYAEADFTEERDRLTTYFLNHGVYNFQPNYISYAIDTVGTNYKANPKILIDNETVRTQDSTYTRPFSIYKISQVNIYTENQNGEERTIDSASYKGFNIYSTGKLNYRPKALTDPVFITAGTPYADFRRTLTYRYLSNLNIFYYPKIIYEPDPADSTGTSLITNIYLKPKTKFDLIVGADFIHSNIQDFGIQGNLTLLMRNVFRGAEILSISTRGNVGSSRDLSIQDRSFFNILEYGADLKLTFPRIFFPLNTDRIIRKEMIPSTNMSFGTSRQQNIGLDKESFTGILSYNWTPKRNVTARLDLLNIQYVRNVNPQNYFNVYASSYERLNDYALQYQNQVDPNYFAIDPETGETRLIIEEGTDGFINDVDNSTITVTPEDYRNINSIDERKQRLTENNLIFASNFTYTTSTKENILDNTFFIFKTKIESAGNFLSLLSRLEGNSNTNDNGRHTFLNVEYSQYIKTEFDFIKHFDLRRGKVLAMRAFAGIAIPYGNANSIPFTRSYFGGGSNDNRAWQSYSLGPGRSGSPNDFNEANFKLAYSAELRFNLFGQLNGAVFGDVGNIWNVFDSETDTDYTFNGLQSFRDLAFGTGFGFRYDFNFFVVRLDFGYKTYDPGRPENDRWFKGYNFSKTVLNVGINYPF</sequence>
<evidence type="ECO:0000256" key="3">
    <source>
        <dbReference type="ARBA" id="ARBA00023237"/>
    </source>
</evidence>
<keyword evidence="2" id="KW-0732">Signal</keyword>
<protein>
    <submittedName>
        <fullName evidence="4">BamA/TamA family outer membrane protein</fullName>
    </submittedName>
</protein>
<organism evidence="4 5">
    <name type="scientific">Flavobacterium alkalisoli</name>
    <dbReference type="NCBI Taxonomy" id="2602769"/>
    <lineage>
        <taxon>Bacteria</taxon>
        <taxon>Pseudomonadati</taxon>
        <taxon>Bacteroidota</taxon>
        <taxon>Flavobacteriia</taxon>
        <taxon>Flavobacteriales</taxon>
        <taxon>Flavobacteriaceae</taxon>
        <taxon>Flavobacterium</taxon>
    </lineage>
</organism>